<evidence type="ECO:0000256" key="1">
    <source>
        <dbReference type="SAM" id="SignalP"/>
    </source>
</evidence>
<comment type="caution">
    <text evidence="2">The sequence shown here is derived from an EMBL/GenBank/DDBJ whole genome shotgun (WGS) entry which is preliminary data.</text>
</comment>
<protein>
    <recommendedName>
        <fullName evidence="4">Mos1 transposase HTH domain-containing protein</fullName>
    </recommendedName>
</protein>
<name>A0A4Y2JF48_ARAVE</name>
<feature type="signal peptide" evidence="1">
    <location>
        <begin position="1"/>
        <end position="17"/>
    </location>
</feature>
<keyword evidence="1" id="KW-0732">Signal</keyword>
<evidence type="ECO:0008006" key="4">
    <source>
        <dbReference type="Google" id="ProtNLM"/>
    </source>
</evidence>
<reference evidence="2 3" key="1">
    <citation type="journal article" date="2019" name="Sci. Rep.">
        <title>Orb-weaving spider Araneus ventricosus genome elucidates the spidroin gene catalogue.</title>
        <authorList>
            <person name="Kono N."/>
            <person name="Nakamura H."/>
            <person name="Ohtoshi R."/>
            <person name="Moran D.A.P."/>
            <person name="Shinohara A."/>
            <person name="Yoshida Y."/>
            <person name="Fujiwara M."/>
            <person name="Mori M."/>
            <person name="Tomita M."/>
            <person name="Arakawa K."/>
        </authorList>
    </citation>
    <scope>NUCLEOTIDE SEQUENCE [LARGE SCALE GENOMIC DNA]</scope>
</reference>
<sequence length="99" mass="11348">MSIAVLCFLGLFVVVQGLSLETKILVKYEKFWNYAICLSNGTSPQRINECIKILRPEYEGKSKLRPLQRLGIQDLLRTLMGCDHQAKKTFSSTDLRKNK</sequence>
<accession>A0A4Y2JF48</accession>
<dbReference type="EMBL" id="BGPR01003431">
    <property type="protein sequence ID" value="GBM88058.1"/>
    <property type="molecule type" value="Genomic_DNA"/>
</dbReference>
<dbReference type="OrthoDB" id="6088000at2759"/>
<keyword evidence="3" id="KW-1185">Reference proteome</keyword>
<gene>
    <name evidence="2" type="ORF">AVEN_215126_1</name>
</gene>
<organism evidence="2 3">
    <name type="scientific">Araneus ventricosus</name>
    <name type="common">Orbweaver spider</name>
    <name type="synonym">Epeira ventricosa</name>
    <dbReference type="NCBI Taxonomy" id="182803"/>
    <lineage>
        <taxon>Eukaryota</taxon>
        <taxon>Metazoa</taxon>
        <taxon>Ecdysozoa</taxon>
        <taxon>Arthropoda</taxon>
        <taxon>Chelicerata</taxon>
        <taxon>Arachnida</taxon>
        <taxon>Araneae</taxon>
        <taxon>Araneomorphae</taxon>
        <taxon>Entelegynae</taxon>
        <taxon>Araneoidea</taxon>
        <taxon>Araneidae</taxon>
        <taxon>Araneus</taxon>
    </lineage>
</organism>
<proteinExistence type="predicted"/>
<evidence type="ECO:0000313" key="3">
    <source>
        <dbReference type="Proteomes" id="UP000499080"/>
    </source>
</evidence>
<dbReference type="AlphaFoldDB" id="A0A4Y2JF48"/>
<dbReference type="Proteomes" id="UP000499080">
    <property type="component" value="Unassembled WGS sequence"/>
</dbReference>
<evidence type="ECO:0000313" key="2">
    <source>
        <dbReference type="EMBL" id="GBM88058.1"/>
    </source>
</evidence>
<feature type="chain" id="PRO_5021256746" description="Mos1 transposase HTH domain-containing protein" evidence="1">
    <location>
        <begin position="18"/>
        <end position="99"/>
    </location>
</feature>